<name>A0A6V7Y757_MELEN</name>
<gene>
    <name evidence="1" type="ORF">MENT_LOCUS61299</name>
</gene>
<accession>A0A6V7Y757</accession>
<organism evidence="1 2">
    <name type="scientific">Meloidogyne enterolobii</name>
    <name type="common">Root-knot nematode worm</name>
    <name type="synonym">Meloidogyne mayaguensis</name>
    <dbReference type="NCBI Taxonomy" id="390850"/>
    <lineage>
        <taxon>Eukaryota</taxon>
        <taxon>Metazoa</taxon>
        <taxon>Ecdysozoa</taxon>
        <taxon>Nematoda</taxon>
        <taxon>Chromadorea</taxon>
        <taxon>Rhabditida</taxon>
        <taxon>Tylenchina</taxon>
        <taxon>Tylenchomorpha</taxon>
        <taxon>Tylenchoidea</taxon>
        <taxon>Meloidogynidae</taxon>
        <taxon>Meloidogyninae</taxon>
        <taxon>Meloidogyne</taxon>
    </lineage>
</organism>
<dbReference type="AlphaFoldDB" id="A0A6V7Y757"/>
<dbReference type="Proteomes" id="UP000580250">
    <property type="component" value="Unassembled WGS sequence"/>
</dbReference>
<comment type="caution">
    <text evidence="1">The sequence shown here is derived from an EMBL/GenBank/DDBJ whole genome shotgun (WGS) entry which is preliminary data.</text>
</comment>
<reference evidence="1 2" key="1">
    <citation type="submission" date="2020-08" db="EMBL/GenBank/DDBJ databases">
        <authorList>
            <person name="Koutsovoulos G."/>
            <person name="Danchin GJ E."/>
        </authorList>
    </citation>
    <scope>NUCLEOTIDE SEQUENCE [LARGE SCALE GENOMIC DNA]</scope>
</reference>
<dbReference type="EMBL" id="CAJEWN010003346">
    <property type="protein sequence ID" value="CAD2207375.1"/>
    <property type="molecule type" value="Genomic_DNA"/>
</dbReference>
<proteinExistence type="predicted"/>
<evidence type="ECO:0000313" key="1">
    <source>
        <dbReference type="EMBL" id="CAD2207375.1"/>
    </source>
</evidence>
<protein>
    <submittedName>
        <fullName evidence="1">Uncharacterized protein</fullName>
    </submittedName>
</protein>
<sequence>MFSAGIYKNAHHLLNYFRFADYYDYSFFHANLIRFISQGLIYHLLIHPTQLCSISLPHMRTTLDLCAADLSFYGLCTLNN</sequence>
<evidence type="ECO:0000313" key="2">
    <source>
        <dbReference type="Proteomes" id="UP000580250"/>
    </source>
</evidence>